<dbReference type="Gene3D" id="1.10.260.40">
    <property type="entry name" value="lambda repressor-like DNA-binding domains"/>
    <property type="match status" value="1"/>
</dbReference>
<dbReference type="PANTHER" id="PTHR21087">
    <property type="entry name" value="SHIKIMATE KINASE"/>
    <property type="match status" value="1"/>
</dbReference>
<dbReference type="InterPro" id="IPR000623">
    <property type="entry name" value="Shikimate_kinase/TSH1"/>
</dbReference>
<keyword evidence="1 7" id="KW-0028">Amino-acid biosynthesis</keyword>
<keyword evidence="3 7" id="KW-0547">Nucleotide-binding</keyword>
<feature type="binding site" evidence="7">
    <location>
        <position position="205"/>
    </location>
    <ligand>
        <name>substrate</name>
    </ligand>
</feature>
<feature type="domain" description="HTH cro/C1-type" evidence="8">
    <location>
        <begin position="29"/>
        <end position="83"/>
    </location>
</feature>
<comment type="subunit">
    <text evidence="7">Monomer.</text>
</comment>
<comment type="cofactor">
    <cofactor evidence="7">
        <name>Mg(2+)</name>
        <dbReference type="ChEBI" id="CHEBI:18420"/>
    </cofactor>
    <text evidence="7">Binds 1 Mg(2+) ion per subunit.</text>
</comment>
<dbReference type="PANTHER" id="PTHR21087:SF16">
    <property type="entry name" value="SHIKIMATE KINASE 1, CHLOROPLASTIC"/>
    <property type="match status" value="1"/>
</dbReference>
<evidence type="ECO:0000256" key="2">
    <source>
        <dbReference type="ARBA" id="ARBA00022679"/>
    </source>
</evidence>
<evidence type="ECO:0000259" key="8">
    <source>
        <dbReference type="PROSITE" id="PS50943"/>
    </source>
</evidence>
<evidence type="ECO:0000256" key="5">
    <source>
        <dbReference type="ARBA" id="ARBA00022840"/>
    </source>
</evidence>
<evidence type="ECO:0000256" key="1">
    <source>
        <dbReference type="ARBA" id="ARBA00022605"/>
    </source>
</evidence>
<protein>
    <recommendedName>
        <fullName evidence="7">Shikimate kinase</fullName>
        <shortName evidence="7">SK</shortName>
        <ecNumber evidence="7">2.7.1.71</ecNumber>
    </recommendedName>
</protein>
<dbReference type="Gene3D" id="3.40.50.300">
    <property type="entry name" value="P-loop containing nucleotide triphosphate hydrolases"/>
    <property type="match status" value="1"/>
</dbReference>
<keyword evidence="6 7" id="KW-0057">Aromatic amino acid biosynthesis</keyword>
<comment type="function">
    <text evidence="7">Catalyzes the specific phosphorylation of the 3-hydroxyl group of shikimic acid using ATP as a cosubstrate.</text>
</comment>
<dbReference type="EC" id="2.7.1.71" evidence="7"/>
<feature type="binding site" evidence="7">
    <location>
        <position position="158"/>
    </location>
    <ligand>
        <name>substrate</name>
    </ligand>
</feature>
<keyword evidence="5 7" id="KW-0067">ATP-binding</keyword>
<feature type="binding site" evidence="7">
    <location>
        <position position="182"/>
    </location>
    <ligand>
        <name>substrate</name>
    </ligand>
</feature>
<comment type="caution">
    <text evidence="7">Lacks conserved residue(s) required for the propagation of feature annotation.</text>
</comment>
<dbReference type="SMART" id="SM00530">
    <property type="entry name" value="HTH_XRE"/>
    <property type="match status" value="1"/>
</dbReference>
<evidence type="ECO:0000256" key="3">
    <source>
        <dbReference type="ARBA" id="ARBA00022741"/>
    </source>
</evidence>
<evidence type="ECO:0000256" key="6">
    <source>
        <dbReference type="ARBA" id="ARBA00023141"/>
    </source>
</evidence>
<dbReference type="SUPFAM" id="SSF47413">
    <property type="entry name" value="lambda repressor-like DNA-binding domains"/>
    <property type="match status" value="1"/>
</dbReference>
<organism evidence="9 10">
    <name type="scientific">Albidovulum sediminicola</name>
    <dbReference type="NCBI Taxonomy" id="2984331"/>
    <lineage>
        <taxon>Bacteria</taxon>
        <taxon>Pseudomonadati</taxon>
        <taxon>Pseudomonadota</taxon>
        <taxon>Alphaproteobacteria</taxon>
        <taxon>Rhodobacterales</taxon>
        <taxon>Paracoccaceae</taxon>
        <taxon>Albidovulum</taxon>
    </lineage>
</organism>
<dbReference type="CDD" id="cd00464">
    <property type="entry name" value="SK"/>
    <property type="match status" value="1"/>
</dbReference>
<dbReference type="InterPro" id="IPR001387">
    <property type="entry name" value="Cro/C1-type_HTH"/>
</dbReference>
<proteinExistence type="inferred from homology"/>
<comment type="similarity">
    <text evidence="7">Belongs to the shikimate kinase family.</text>
</comment>
<sequence>MTEIADPNRAEAAADLMVVDLIQKVGDRVRKAREMKGLPRRVISEMSGVSPRYLAQLEAGEGNISIGLLKRVAIALDQRLDWFVADEEPLPPDVRKVAELYHGAPVATRERVLELLNVGPRMDQRARRIGLIGFRGAGKSTLGAMVGHTLGLPFVELDREIEADAGMAVAEVLALYGQDGYRRFEAQAIDRVIAAHEAVVLAVEGGAFAEPALGGALLARFHTIWLRASAEDHLARVRAQGGPRSTPDTPDAVGRLKCALQGREPLYARAEAMIDTSGKGLDDAHDELVALIGAQGFLGPS</sequence>
<dbReference type="InterPro" id="IPR031322">
    <property type="entry name" value="Shikimate/glucono_kinase"/>
</dbReference>
<dbReference type="InterPro" id="IPR027417">
    <property type="entry name" value="P-loop_NTPase"/>
</dbReference>
<feature type="binding site" evidence="7">
    <location>
        <position position="263"/>
    </location>
    <ligand>
        <name>substrate</name>
    </ligand>
</feature>
<dbReference type="Pfam" id="PF01381">
    <property type="entry name" value="HTH_3"/>
    <property type="match status" value="1"/>
</dbReference>
<dbReference type="NCBIfam" id="NF006015">
    <property type="entry name" value="PRK08154.1"/>
    <property type="match status" value="1"/>
</dbReference>
<keyword evidence="10" id="KW-1185">Reference proteome</keyword>
<keyword evidence="7" id="KW-0479">Metal-binding</keyword>
<keyword evidence="4 7" id="KW-0418">Kinase</keyword>
<reference evidence="9 10" key="1">
    <citation type="submission" date="2022-10" db="EMBL/GenBank/DDBJ databases">
        <title>Defluviimonas sp. nov., isolated from ocean surface water.</title>
        <authorList>
            <person name="He W."/>
            <person name="Wang L."/>
            <person name="Zhang D.-F."/>
        </authorList>
    </citation>
    <scope>NUCLEOTIDE SEQUENCE [LARGE SCALE GENOMIC DNA]</scope>
    <source>
        <strain evidence="9 10">WL0075</strain>
    </source>
</reference>
<feature type="binding site" evidence="7">
    <location>
        <position position="244"/>
    </location>
    <ligand>
        <name>ATP</name>
        <dbReference type="ChEBI" id="CHEBI:30616"/>
    </ligand>
</feature>
<dbReference type="CDD" id="cd00093">
    <property type="entry name" value="HTH_XRE"/>
    <property type="match status" value="1"/>
</dbReference>
<keyword evidence="7" id="KW-0963">Cytoplasm</keyword>
<comment type="subcellular location">
    <subcellularLocation>
        <location evidence="7">Cytoplasm</location>
    </subcellularLocation>
</comment>
<dbReference type="EMBL" id="JAOWLA010000001">
    <property type="protein sequence ID" value="MCV2863363.1"/>
    <property type="molecule type" value="Genomic_DNA"/>
</dbReference>
<name>A0ABT2YWW2_9RHOB</name>
<gene>
    <name evidence="7" type="primary">aroK</name>
    <name evidence="9" type="ORF">OE647_01265</name>
</gene>
<comment type="caution">
    <text evidence="9">The sequence shown here is derived from an EMBL/GenBank/DDBJ whole genome shotgun (WGS) entry which is preliminary data.</text>
</comment>
<evidence type="ECO:0000313" key="9">
    <source>
        <dbReference type="EMBL" id="MCV2863363.1"/>
    </source>
</evidence>
<dbReference type="PRINTS" id="PR01100">
    <property type="entry name" value="SHIKIMTKNASE"/>
</dbReference>
<evidence type="ECO:0000313" key="10">
    <source>
        <dbReference type="Proteomes" id="UP001652503"/>
    </source>
</evidence>
<dbReference type="SUPFAM" id="SSF52540">
    <property type="entry name" value="P-loop containing nucleoside triphosphate hydrolases"/>
    <property type="match status" value="1"/>
</dbReference>
<keyword evidence="2 7" id="KW-0808">Transferase</keyword>
<dbReference type="HAMAP" id="MF_00109">
    <property type="entry name" value="Shikimate_kinase"/>
    <property type="match status" value="1"/>
</dbReference>
<dbReference type="InterPro" id="IPR010982">
    <property type="entry name" value="Lambda_DNA-bd_dom_sf"/>
</dbReference>
<evidence type="ECO:0000256" key="4">
    <source>
        <dbReference type="ARBA" id="ARBA00022777"/>
    </source>
</evidence>
<dbReference type="Pfam" id="PF01202">
    <property type="entry name" value="SKI"/>
    <property type="match status" value="1"/>
</dbReference>
<feature type="binding site" evidence="7">
    <location>
        <position position="140"/>
    </location>
    <ligand>
        <name>Mg(2+)</name>
        <dbReference type="ChEBI" id="CHEBI:18420"/>
    </ligand>
</feature>
<evidence type="ECO:0000256" key="7">
    <source>
        <dbReference type="HAMAP-Rule" id="MF_00109"/>
    </source>
</evidence>
<dbReference type="PROSITE" id="PS50943">
    <property type="entry name" value="HTH_CROC1"/>
    <property type="match status" value="1"/>
</dbReference>
<dbReference type="Proteomes" id="UP001652503">
    <property type="component" value="Unassembled WGS sequence"/>
</dbReference>
<comment type="pathway">
    <text evidence="7">Metabolic intermediate biosynthesis; chorismate biosynthesis; chorismate from D-erythrose 4-phosphate and phosphoenolpyruvate: step 5/7.</text>
</comment>
<dbReference type="RefSeq" id="WP_263719769.1">
    <property type="nucleotide sequence ID" value="NZ_JAOWLA010000001.1"/>
</dbReference>
<comment type="catalytic activity">
    <reaction evidence="7">
        <text>shikimate + ATP = 3-phosphoshikimate + ADP + H(+)</text>
        <dbReference type="Rhea" id="RHEA:13121"/>
        <dbReference type="ChEBI" id="CHEBI:15378"/>
        <dbReference type="ChEBI" id="CHEBI:30616"/>
        <dbReference type="ChEBI" id="CHEBI:36208"/>
        <dbReference type="ChEBI" id="CHEBI:145989"/>
        <dbReference type="ChEBI" id="CHEBI:456216"/>
        <dbReference type="EC" id="2.7.1.71"/>
    </reaction>
</comment>
<accession>A0ABT2YWW2</accession>
<keyword evidence="7" id="KW-0460">Magnesium</keyword>
<feature type="binding site" evidence="7">
    <location>
        <begin position="136"/>
        <end position="141"/>
    </location>
    <ligand>
        <name>ATP</name>
        <dbReference type="ChEBI" id="CHEBI:30616"/>
    </ligand>
</feature>